<reference evidence="1" key="1">
    <citation type="journal article" date="2014" name="Nucleic Acids Res.">
        <title>The evolutionary dynamics of variant antigen genes in Babesia reveal a history of genomic innovation underlying host-parasite interaction.</title>
        <authorList>
            <person name="Jackson A.P."/>
            <person name="Otto T.D."/>
            <person name="Darby A."/>
            <person name="Ramaprasad A."/>
            <person name="Xia D."/>
            <person name="Echaide I.E."/>
            <person name="Farber M."/>
            <person name="Gahlot S."/>
            <person name="Gamble J."/>
            <person name="Gupta D."/>
            <person name="Gupta Y."/>
            <person name="Jackson L."/>
            <person name="Malandrin L."/>
            <person name="Malas T.B."/>
            <person name="Moussa E."/>
            <person name="Nair M."/>
            <person name="Reid A.J."/>
            <person name="Sanders M."/>
            <person name="Sharma J."/>
            <person name="Tracey A."/>
            <person name="Quail M.A."/>
            <person name="Weir W."/>
            <person name="Wastling J.M."/>
            <person name="Hall N."/>
            <person name="Willadsen P."/>
            <person name="Lingelbach K."/>
            <person name="Shiels B."/>
            <person name="Tait A."/>
            <person name="Berriman M."/>
            <person name="Allred D.R."/>
            <person name="Pain A."/>
        </authorList>
    </citation>
    <scope>NUCLEOTIDE SEQUENCE</scope>
    <source>
        <strain evidence="1">1802A</strain>
    </source>
</reference>
<name>A0AAD9GDB3_BABDI</name>
<gene>
    <name evidence="1" type="ORF">X943_002301</name>
</gene>
<dbReference type="AlphaFoldDB" id="A0AAD9GDB3"/>
<evidence type="ECO:0000313" key="2">
    <source>
        <dbReference type="Proteomes" id="UP001195914"/>
    </source>
</evidence>
<accession>A0AAD9GDB3</accession>
<sequence length="233" mass="27098">MAACSPPLAIGRRTARLKVLDNHVSEFDVEYFLRLVRGERKQHRTRKLYLTSLKSLHLLLSNHDSALAESERMIRNGCNNYRYLHSLPRPRFPLKVSFQSTRETDDNVNAATIEQQRNCVLVKRMCGISFLPLHLMRASISARCMDAYPVELRYILYKFIMTHIHDMDTEDLFQMDQLLKLGLDDRNNSILLGYLSAKIPVDPELFTYNKVLRNLLSFMSTNHPSLLSMCYKT</sequence>
<keyword evidence="2" id="KW-1185">Reference proteome</keyword>
<dbReference type="EMBL" id="JAHBMH010000044">
    <property type="protein sequence ID" value="KAK1936240.1"/>
    <property type="molecule type" value="Genomic_DNA"/>
</dbReference>
<protein>
    <submittedName>
        <fullName evidence="1">Uncharacterized protein</fullName>
    </submittedName>
</protein>
<organism evidence="1 2">
    <name type="scientific">Babesia divergens</name>
    <dbReference type="NCBI Taxonomy" id="32595"/>
    <lineage>
        <taxon>Eukaryota</taxon>
        <taxon>Sar</taxon>
        <taxon>Alveolata</taxon>
        <taxon>Apicomplexa</taxon>
        <taxon>Aconoidasida</taxon>
        <taxon>Piroplasmida</taxon>
        <taxon>Babesiidae</taxon>
        <taxon>Babesia</taxon>
    </lineage>
</organism>
<comment type="caution">
    <text evidence="1">The sequence shown here is derived from an EMBL/GenBank/DDBJ whole genome shotgun (WGS) entry which is preliminary data.</text>
</comment>
<dbReference type="Proteomes" id="UP001195914">
    <property type="component" value="Unassembled WGS sequence"/>
</dbReference>
<evidence type="ECO:0000313" key="1">
    <source>
        <dbReference type="EMBL" id="KAK1936240.1"/>
    </source>
</evidence>
<proteinExistence type="predicted"/>
<reference evidence="1" key="2">
    <citation type="submission" date="2021-05" db="EMBL/GenBank/DDBJ databases">
        <authorList>
            <person name="Pain A."/>
        </authorList>
    </citation>
    <scope>NUCLEOTIDE SEQUENCE</scope>
    <source>
        <strain evidence="1">1802A</strain>
    </source>
</reference>